<proteinExistence type="predicted"/>
<accession>A0ABW4XHS1</accession>
<sequence length="180" mass="20038">MTDASGVRWTVRLRRLRGAGTPPPLPGPEVESLRRRLAGVLARRPVPTADRRPGGPSPWPLPGDTADVEMRATLAEFHRDPMRTSTEVWALRQLVRMLREAVDHVRTPPSDTWQVELVARGRIRRWARWEVTGQEAATQTAATVAAGVRDGRVPEPWGATLVDVVDQRPLPLPLPRRPVA</sequence>
<feature type="region of interest" description="Disordered" evidence="1">
    <location>
        <begin position="44"/>
        <end position="64"/>
    </location>
</feature>
<reference evidence="3" key="1">
    <citation type="journal article" date="2019" name="Int. J. Syst. Evol. Microbiol.">
        <title>The Global Catalogue of Microorganisms (GCM) 10K type strain sequencing project: providing services to taxonomists for standard genome sequencing and annotation.</title>
        <authorList>
            <consortium name="The Broad Institute Genomics Platform"/>
            <consortium name="The Broad Institute Genome Sequencing Center for Infectious Disease"/>
            <person name="Wu L."/>
            <person name="Ma J."/>
        </authorList>
    </citation>
    <scope>NUCLEOTIDE SEQUENCE [LARGE SCALE GENOMIC DNA]</scope>
    <source>
        <strain evidence="3">JCM 3338</strain>
    </source>
</reference>
<dbReference type="EMBL" id="JBHUHP010000030">
    <property type="protein sequence ID" value="MFD2094238.1"/>
    <property type="molecule type" value="Genomic_DNA"/>
</dbReference>
<dbReference type="Proteomes" id="UP001597402">
    <property type="component" value="Unassembled WGS sequence"/>
</dbReference>
<gene>
    <name evidence="2" type="ORF">ACFSHS_21940</name>
</gene>
<comment type="caution">
    <text evidence="2">The sequence shown here is derived from an EMBL/GenBank/DDBJ whole genome shotgun (WGS) entry which is preliminary data.</text>
</comment>
<keyword evidence="3" id="KW-1185">Reference proteome</keyword>
<protein>
    <submittedName>
        <fullName evidence="2">Uncharacterized protein</fullName>
    </submittedName>
</protein>
<evidence type="ECO:0000313" key="2">
    <source>
        <dbReference type="EMBL" id="MFD2094238.1"/>
    </source>
</evidence>
<evidence type="ECO:0000256" key="1">
    <source>
        <dbReference type="SAM" id="MobiDB-lite"/>
    </source>
</evidence>
<dbReference type="RefSeq" id="WP_376880867.1">
    <property type="nucleotide sequence ID" value="NZ_JBHUHP010000030.1"/>
</dbReference>
<evidence type="ECO:0000313" key="3">
    <source>
        <dbReference type="Proteomes" id="UP001597402"/>
    </source>
</evidence>
<name>A0ABW4XHS1_9ACTN</name>
<organism evidence="2 3">
    <name type="scientific">Blastococcus deserti</name>
    <dbReference type="NCBI Taxonomy" id="2259033"/>
    <lineage>
        <taxon>Bacteria</taxon>
        <taxon>Bacillati</taxon>
        <taxon>Actinomycetota</taxon>
        <taxon>Actinomycetes</taxon>
        <taxon>Geodermatophilales</taxon>
        <taxon>Geodermatophilaceae</taxon>
        <taxon>Blastococcus</taxon>
    </lineage>
</organism>